<dbReference type="Gene3D" id="1.20.1250.20">
    <property type="entry name" value="MFS general substrate transporter like domains"/>
    <property type="match status" value="2"/>
</dbReference>
<dbReference type="AlphaFoldDB" id="A0A5C6C0Y1"/>
<comment type="caution">
    <text evidence="9">The sequence shown here is derived from an EMBL/GenBank/DDBJ whole genome shotgun (WGS) entry which is preliminary data.</text>
</comment>
<dbReference type="Pfam" id="PF07690">
    <property type="entry name" value="MFS_1"/>
    <property type="match status" value="1"/>
</dbReference>
<feature type="transmembrane region" description="Helical" evidence="7">
    <location>
        <begin position="257"/>
        <end position="279"/>
    </location>
</feature>
<keyword evidence="5 7" id="KW-0472">Membrane</keyword>
<dbReference type="GO" id="GO:0016020">
    <property type="term" value="C:membrane"/>
    <property type="evidence" value="ECO:0007669"/>
    <property type="project" value="UniProtKB-SubCell"/>
</dbReference>
<dbReference type="Proteomes" id="UP000316304">
    <property type="component" value="Unassembled WGS sequence"/>
</dbReference>
<accession>A0A5C6C0Y1</accession>
<organism evidence="9 10">
    <name type="scientific">Novipirellula galeiformis</name>
    <dbReference type="NCBI Taxonomy" id="2528004"/>
    <lineage>
        <taxon>Bacteria</taxon>
        <taxon>Pseudomonadati</taxon>
        <taxon>Planctomycetota</taxon>
        <taxon>Planctomycetia</taxon>
        <taxon>Pirellulales</taxon>
        <taxon>Pirellulaceae</taxon>
        <taxon>Novipirellula</taxon>
    </lineage>
</organism>
<keyword evidence="2" id="KW-0813">Transport</keyword>
<feature type="transmembrane region" description="Helical" evidence="7">
    <location>
        <begin position="405"/>
        <end position="425"/>
    </location>
</feature>
<dbReference type="SUPFAM" id="SSF103473">
    <property type="entry name" value="MFS general substrate transporter"/>
    <property type="match status" value="1"/>
</dbReference>
<evidence type="ECO:0000256" key="2">
    <source>
        <dbReference type="ARBA" id="ARBA00022448"/>
    </source>
</evidence>
<proteinExistence type="predicted"/>
<dbReference type="PANTHER" id="PTHR23505">
    <property type="entry name" value="SPINSTER"/>
    <property type="match status" value="1"/>
</dbReference>
<dbReference type="EMBL" id="SJPT01000010">
    <property type="protein sequence ID" value="TWU17772.1"/>
    <property type="molecule type" value="Genomic_DNA"/>
</dbReference>
<keyword evidence="3 7" id="KW-0812">Transmembrane</keyword>
<keyword evidence="10" id="KW-1185">Reference proteome</keyword>
<feature type="transmembrane region" description="Helical" evidence="7">
    <location>
        <begin position="343"/>
        <end position="364"/>
    </location>
</feature>
<feature type="transmembrane region" description="Helical" evidence="7">
    <location>
        <begin position="470"/>
        <end position="490"/>
    </location>
</feature>
<dbReference type="PANTHER" id="PTHR23505:SF79">
    <property type="entry name" value="PROTEIN SPINSTER"/>
    <property type="match status" value="1"/>
</dbReference>
<feature type="transmembrane region" description="Helical" evidence="7">
    <location>
        <begin position="226"/>
        <end position="245"/>
    </location>
</feature>
<evidence type="ECO:0000256" key="7">
    <source>
        <dbReference type="SAM" id="Phobius"/>
    </source>
</evidence>
<evidence type="ECO:0000256" key="1">
    <source>
        <dbReference type="ARBA" id="ARBA00004141"/>
    </source>
</evidence>
<dbReference type="InterPro" id="IPR036259">
    <property type="entry name" value="MFS_trans_sf"/>
</dbReference>
<dbReference type="OrthoDB" id="243622at2"/>
<evidence type="ECO:0000313" key="10">
    <source>
        <dbReference type="Proteomes" id="UP000316304"/>
    </source>
</evidence>
<evidence type="ECO:0000256" key="5">
    <source>
        <dbReference type="ARBA" id="ARBA00023136"/>
    </source>
</evidence>
<reference evidence="9 10" key="1">
    <citation type="submission" date="2019-02" db="EMBL/GenBank/DDBJ databases">
        <title>Deep-cultivation of Planctomycetes and their phenomic and genomic characterization uncovers novel biology.</title>
        <authorList>
            <person name="Wiegand S."/>
            <person name="Jogler M."/>
            <person name="Boedeker C."/>
            <person name="Pinto D."/>
            <person name="Vollmers J."/>
            <person name="Rivas-Marin E."/>
            <person name="Kohn T."/>
            <person name="Peeters S.H."/>
            <person name="Heuer A."/>
            <person name="Rast P."/>
            <person name="Oberbeckmann S."/>
            <person name="Bunk B."/>
            <person name="Jeske O."/>
            <person name="Meyerdierks A."/>
            <person name="Storesund J.E."/>
            <person name="Kallscheuer N."/>
            <person name="Luecker S."/>
            <person name="Lage O.M."/>
            <person name="Pohl T."/>
            <person name="Merkel B.J."/>
            <person name="Hornburger P."/>
            <person name="Mueller R.-W."/>
            <person name="Bruemmer F."/>
            <person name="Labrenz M."/>
            <person name="Spormann A.M."/>
            <person name="Op Den Camp H."/>
            <person name="Overmann J."/>
            <person name="Amann R."/>
            <person name="Jetten M.S.M."/>
            <person name="Mascher T."/>
            <person name="Medema M.H."/>
            <person name="Devos D.P."/>
            <person name="Kaster A.-K."/>
            <person name="Ovreas L."/>
            <person name="Rohde M."/>
            <person name="Galperin M.Y."/>
            <person name="Jogler C."/>
        </authorList>
    </citation>
    <scope>NUCLEOTIDE SEQUENCE [LARGE SCALE GENOMIC DNA]</scope>
    <source>
        <strain evidence="9 10">Pla52o</strain>
    </source>
</reference>
<keyword evidence="4 7" id="KW-1133">Transmembrane helix</keyword>
<feature type="transmembrane region" description="Helical" evidence="7">
    <location>
        <begin position="376"/>
        <end position="393"/>
    </location>
</feature>
<feature type="domain" description="Major facilitator superfamily (MFS) profile" evidence="8">
    <location>
        <begin position="102"/>
        <end position="497"/>
    </location>
</feature>
<dbReference type="InterPro" id="IPR044770">
    <property type="entry name" value="MFS_spinster-like"/>
</dbReference>
<evidence type="ECO:0000256" key="4">
    <source>
        <dbReference type="ARBA" id="ARBA00022989"/>
    </source>
</evidence>
<feature type="transmembrane region" description="Helical" evidence="7">
    <location>
        <begin position="197"/>
        <end position="214"/>
    </location>
</feature>
<feature type="transmembrane region" description="Helical" evidence="7">
    <location>
        <begin position="168"/>
        <end position="191"/>
    </location>
</feature>
<feature type="transmembrane region" description="Helical" evidence="7">
    <location>
        <begin position="138"/>
        <end position="156"/>
    </location>
</feature>
<dbReference type="InterPro" id="IPR011701">
    <property type="entry name" value="MFS"/>
</dbReference>
<protein>
    <submittedName>
        <fullName evidence="9">Putative sulfoacetate transporter SauU</fullName>
    </submittedName>
</protein>
<evidence type="ECO:0000313" key="9">
    <source>
        <dbReference type="EMBL" id="TWU17772.1"/>
    </source>
</evidence>
<dbReference type="InterPro" id="IPR020846">
    <property type="entry name" value="MFS_dom"/>
</dbReference>
<sequence>MLFLAETGFLSFDRIDSSLPKTVRAFPQGSRTADRTPSWPCSNPARARPFESPTGSYLHRASHRMSIVSRASRLEFQSSNPWPAQIVTQAEIKQSGRKATHLVAFMWCAYFLNYCDRQAVFAMFPVLQSDLGLTDRELGLTGSIFLWVYGLGCPLAGQIADKYSKRVLVVFSLAIWSLVTVGTGFATSAFILLALRAAMGVSESLYMPAAIALTSNAHAPEKRSRAVATLTTAQIVGTVAGAWFGGWMAHQGYWREAFFILGAIGLLYCLPYAMFLRTVNEDAEVETKRADGTLAITELVKVPTFLLLCVVFPTFVFGLWMLYSWLPSFLYEKYSLDLADAAFTATAYLQSTTFIGLLGGGFLADKLFLRTKAARLWLMAISLMLCAPCLHWIGSAESLDATRIAAAGFGLFSGFFIGNVFPAAFEVVPANTRASAVGLLNFCGAALSGFAPLVGGIWKKSVGLERMLSYTSLAFAVAAVLLVLGILYLFPKDYERIHHDGA</sequence>
<name>A0A5C6C0Y1_9BACT</name>
<comment type="subcellular location">
    <subcellularLocation>
        <location evidence="1">Membrane</location>
        <topology evidence="1">Multi-pass membrane protein</topology>
    </subcellularLocation>
</comment>
<evidence type="ECO:0000256" key="3">
    <source>
        <dbReference type="ARBA" id="ARBA00022692"/>
    </source>
</evidence>
<feature type="transmembrane region" description="Helical" evidence="7">
    <location>
        <begin position="299"/>
        <end position="323"/>
    </location>
</feature>
<dbReference type="PROSITE" id="PS50850">
    <property type="entry name" value="MFS"/>
    <property type="match status" value="1"/>
</dbReference>
<feature type="transmembrane region" description="Helical" evidence="7">
    <location>
        <begin position="437"/>
        <end position="458"/>
    </location>
</feature>
<dbReference type="GO" id="GO:0022857">
    <property type="term" value="F:transmembrane transporter activity"/>
    <property type="evidence" value="ECO:0007669"/>
    <property type="project" value="InterPro"/>
</dbReference>
<evidence type="ECO:0000256" key="6">
    <source>
        <dbReference type="SAM" id="MobiDB-lite"/>
    </source>
</evidence>
<evidence type="ECO:0000259" key="8">
    <source>
        <dbReference type="PROSITE" id="PS50850"/>
    </source>
</evidence>
<gene>
    <name evidence="9" type="primary">sauU_1</name>
    <name evidence="9" type="ORF">Pla52o_49870</name>
</gene>
<feature type="region of interest" description="Disordered" evidence="6">
    <location>
        <begin position="26"/>
        <end position="53"/>
    </location>
</feature>